<dbReference type="CDD" id="cd00291">
    <property type="entry name" value="SirA_YedF_YeeD"/>
    <property type="match status" value="1"/>
</dbReference>
<dbReference type="PANTHER" id="PTHR33279:SF2">
    <property type="entry name" value="SULFUR CARRIER PROTEIN TUSA"/>
    <property type="match status" value="1"/>
</dbReference>
<dbReference type="SUPFAM" id="SSF64307">
    <property type="entry name" value="SirA-like"/>
    <property type="match status" value="1"/>
</dbReference>
<accession>A0A6J7D546</accession>
<dbReference type="InterPro" id="IPR036868">
    <property type="entry name" value="TusA-like_sf"/>
</dbReference>
<dbReference type="Pfam" id="PF01206">
    <property type="entry name" value="TusA"/>
    <property type="match status" value="1"/>
</dbReference>
<protein>
    <submittedName>
        <fullName evidence="2">Unannotated protein</fullName>
    </submittedName>
</protein>
<dbReference type="Gene3D" id="3.30.110.40">
    <property type="entry name" value="TusA-like domain"/>
    <property type="match status" value="1"/>
</dbReference>
<evidence type="ECO:0000259" key="1">
    <source>
        <dbReference type="PROSITE" id="PS01148"/>
    </source>
</evidence>
<dbReference type="PROSITE" id="PS01148">
    <property type="entry name" value="UPF0033"/>
    <property type="match status" value="1"/>
</dbReference>
<dbReference type="AlphaFoldDB" id="A0A6J7D546"/>
<gene>
    <name evidence="2" type="ORF">UFOPK3402_00374</name>
</gene>
<dbReference type="InterPro" id="IPR001455">
    <property type="entry name" value="TusA-like"/>
</dbReference>
<evidence type="ECO:0000313" key="2">
    <source>
        <dbReference type="EMBL" id="CAB4864248.1"/>
    </source>
</evidence>
<dbReference type="EMBL" id="CAFBLS010000029">
    <property type="protein sequence ID" value="CAB4864248.1"/>
    <property type="molecule type" value="Genomic_DNA"/>
</dbReference>
<sequence length="85" mass="8963">MKVDVWLDERGRRCPLPVIALLKASQAYSAGEVIAVMSDDPAAAFDIPAWCRLKGASYVGDIEPPDGGGGRAYVVGLPRPTPPLA</sequence>
<name>A0A6J7D546_9ZZZZ</name>
<proteinExistence type="predicted"/>
<organism evidence="2">
    <name type="scientific">freshwater metagenome</name>
    <dbReference type="NCBI Taxonomy" id="449393"/>
    <lineage>
        <taxon>unclassified sequences</taxon>
        <taxon>metagenomes</taxon>
        <taxon>ecological metagenomes</taxon>
    </lineage>
</organism>
<dbReference type="PANTHER" id="PTHR33279">
    <property type="entry name" value="SULFUR CARRIER PROTEIN YEDF-RELATED"/>
    <property type="match status" value="1"/>
</dbReference>
<reference evidence="2" key="1">
    <citation type="submission" date="2020-05" db="EMBL/GenBank/DDBJ databases">
        <authorList>
            <person name="Chiriac C."/>
            <person name="Salcher M."/>
            <person name="Ghai R."/>
            <person name="Kavagutti S V."/>
        </authorList>
    </citation>
    <scope>NUCLEOTIDE SEQUENCE</scope>
</reference>
<feature type="domain" description="UPF0033" evidence="1">
    <location>
        <begin position="7"/>
        <end position="31"/>
    </location>
</feature>